<feature type="compositionally biased region" description="Polar residues" evidence="4">
    <location>
        <begin position="280"/>
        <end position="296"/>
    </location>
</feature>
<feature type="region of interest" description="Disordered" evidence="4">
    <location>
        <begin position="280"/>
        <end position="313"/>
    </location>
</feature>
<dbReference type="GO" id="GO:0061024">
    <property type="term" value="P:membrane organization"/>
    <property type="evidence" value="ECO:0007669"/>
    <property type="project" value="TreeGrafter"/>
</dbReference>
<proteinExistence type="inferred from homology"/>
<evidence type="ECO:0000256" key="2">
    <source>
        <dbReference type="ARBA" id="ARBA00022443"/>
    </source>
</evidence>
<dbReference type="PANTHER" id="PTHR14167:SF106">
    <property type="entry name" value="ENDOPHILIN-B2 ISOFORM X1"/>
    <property type="match status" value="1"/>
</dbReference>
<dbReference type="SUPFAM" id="SSF50044">
    <property type="entry name" value="SH3-domain"/>
    <property type="match status" value="1"/>
</dbReference>
<dbReference type="Ensembl" id="ENSSGRT00000022929.1">
    <property type="protein sequence ID" value="ENSSGRP00000021246.1"/>
    <property type="gene ID" value="ENSSGRG00000012578.1"/>
</dbReference>
<dbReference type="Pfam" id="PF14604">
    <property type="entry name" value="SH3_9"/>
    <property type="match status" value="1"/>
</dbReference>
<dbReference type="InterPro" id="IPR001452">
    <property type="entry name" value="SH3_domain"/>
</dbReference>
<dbReference type="PROSITE" id="PS50002">
    <property type="entry name" value="SH3"/>
    <property type="match status" value="1"/>
</dbReference>
<evidence type="ECO:0000259" key="6">
    <source>
        <dbReference type="PROSITE" id="PS51021"/>
    </source>
</evidence>
<evidence type="ECO:0000313" key="8">
    <source>
        <dbReference type="Proteomes" id="UP000472262"/>
    </source>
</evidence>
<keyword evidence="8" id="KW-1185">Reference proteome</keyword>
<evidence type="ECO:0000259" key="5">
    <source>
        <dbReference type="PROSITE" id="PS50002"/>
    </source>
</evidence>
<protein>
    <submittedName>
        <fullName evidence="7">Endophilin-B2-like</fullName>
    </submittedName>
</protein>
<dbReference type="SMART" id="SM00721">
    <property type="entry name" value="BAR"/>
    <property type="match status" value="1"/>
</dbReference>
<dbReference type="GO" id="GO:0005737">
    <property type="term" value="C:cytoplasm"/>
    <property type="evidence" value="ECO:0007669"/>
    <property type="project" value="InterPro"/>
</dbReference>
<dbReference type="PANTHER" id="PTHR14167">
    <property type="entry name" value="SH3 DOMAIN-CONTAINING"/>
    <property type="match status" value="1"/>
</dbReference>
<dbReference type="InterPro" id="IPR036028">
    <property type="entry name" value="SH3-like_dom_sf"/>
</dbReference>
<sequence>MDFNVKKLASDAGVFFTRAVQYTEEKLGQAEKTELDGHLENLIARADCTKNWTEKIFRQTEVLLQPNPSKSARIEEFFYEKLDRKIPSRTTNAELLGQYMQDAAKEFGPGTPYGSTLITVGEYQRRLGGAEREFLQTSAINFLTPLRNFLEGDWKTISKERKLLENRRLDLDVCKARLKKAKLAEAKAAAAPDFQETRPRNYVLSASASALWSEEVDKVSIPNFAIPLQVNHLRCLHEFVEAQAAYYTQCHKHMQDLQKELSSANGDTFPNAFAVNASTSGVSADPSPLSTATLPGTSPPSRSPNPSNALESSTLKIEEVKPPATGTRKAKVLYDYDAADTSELSLLADELITVYTVPGMDPDWLIGERGNQKGKVPVTYLELLS</sequence>
<keyword evidence="2 3" id="KW-0728">SH3 domain</keyword>
<gene>
    <name evidence="7" type="primary">LOC107587442</name>
</gene>
<dbReference type="InterPro" id="IPR050384">
    <property type="entry name" value="Endophilin_SH3RF"/>
</dbReference>
<dbReference type="Pfam" id="PF03114">
    <property type="entry name" value="BAR"/>
    <property type="match status" value="1"/>
</dbReference>
<dbReference type="SUPFAM" id="SSF103657">
    <property type="entry name" value="BAR/IMD domain-like"/>
    <property type="match status" value="1"/>
</dbReference>
<feature type="domain" description="BAR" evidence="6">
    <location>
        <begin position="24"/>
        <end position="270"/>
    </location>
</feature>
<dbReference type="Proteomes" id="UP000472262">
    <property type="component" value="Unassembled WGS sequence"/>
</dbReference>
<feature type="domain" description="SH3" evidence="5">
    <location>
        <begin position="325"/>
        <end position="385"/>
    </location>
</feature>
<evidence type="ECO:0000256" key="3">
    <source>
        <dbReference type="PROSITE-ProRule" id="PRU00192"/>
    </source>
</evidence>
<reference evidence="7" key="1">
    <citation type="submission" date="2025-08" db="UniProtKB">
        <authorList>
            <consortium name="Ensembl"/>
        </authorList>
    </citation>
    <scope>IDENTIFICATION</scope>
</reference>
<accession>A0A672LCQ4</accession>
<dbReference type="Gene3D" id="2.30.30.40">
    <property type="entry name" value="SH3 Domains"/>
    <property type="match status" value="1"/>
</dbReference>
<dbReference type="AlphaFoldDB" id="A0A672LCQ4"/>
<comment type="similarity">
    <text evidence="1">Belongs to the endophilin family.</text>
</comment>
<reference evidence="7" key="2">
    <citation type="submission" date="2025-09" db="UniProtKB">
        <authorList>
            <consortium name="Ensembl"/>
        </authorList>
    </citation>
    <scope>IDENTIFICATION</scope>
</reference>
<dbReference type="InterPro" id="IPR027267">
    <property type="entry name" value="AH/BAR_dom_sf"/>
</dbReference>
<name>A0A672LCQ4_SINGR</name>
<evidence type="ECO:0000313" key="7">
    <source>
        <dbReference type="Ensembl" id="ENSSGRP00000021246.1"/>
    </source>
</evidence>
<organism evidence="7 8">
    <name type="scientific">Sinocyclocheilus grahami</name>
    <name type="common">Dianchi golden-line fish</name>
    <name type="synonym">Barbus grahami</name>
    <dbReference type="NCBI Taxonomy" id="75366"/>
    <lineage>
        <taxon>Eukaryota</taxon>
        <taxon>Metazoa</taxon>
        <taxon>Chordata</taxon>
        <taxon>Craniata</taxon>
        <taxon>Vertebrata</taxon>
        <taxon>Euteleostomi</taxon>
        <taxon>Actinopterygii</taxon>
        <taxon>Neopterygii</taxon>
        <taxon>Teleostei</taxon>
        <taxon>Ostariophysi</taxon>
        <taxon>Cypriniformes</taxon>
        <taxon>Cyprinidae</taxon>
        <taxon>Cyprininae</taxon>
        <taxon>Sinocyclocheilus</taxon>
    </lineage>
</organism>
<dbReference type="Gene3D" id="1.20.1270.60">
    <property type="entry name" value="Arfaptin homology (AH) domain/BAR domain"/>
    <property type="match status" value="1"/>
</dbReference>
<dbReference type="GO" id="GO:0016020">
    <property type="term" value="C:membrane"/>
    <property type="evidence" value="ECO:0007669"/>
    <property type="project" value="TreeGrafter"/>
</dbReference>
<evidence type="ECO:0000256" key="1">
    <source>
        <dbReference type="ARBA" id="ARBA00006697"/>
    </source>
</evidence>
<dbReference type="InterPro" id="IPR004148">
    <property type="entry name" value="BAR_dom"/>
</dbReference>
<dbReference type="SMART" id="SM00326">
    <property type="entry name" value="SH3"/>
    <property type="match status" value="1"/>
</dbReference>
<dbReference type="PROSITE" id="PS51021">
    <property type="entry name" value="BAR"/>
    <property type="match status" value="1"/>
</dbReference>
<evidence type="ECO:0000256" key="4">
    <source>
        <dbReference type="SAM" id="MobiDB-lite"/>
    </source>
</evidence>